<keyword evidence="1" id="KW-1133">Transmembrane helix</keyword>
<proteinExistence type="predicted"/>
<dbReference type="KEGG" id="mlt:VC82_773"/>
<keyword evidence="1" id="KW-0472">Membrane</keyword>
<evidence type="ECO:0000256" key="1">
    <source>
        <dbReference type="SAM" id="Phobius"/>
    </source>
</evidence>
<organism evidence="2 3">
    <name type="scientific">Flagellimonas lutaonensis</name>
    <dbReference type="NCBI Taxonomy" id="516051"/>
    <lineage>
        <taxon>Bacteria</taxon>
        <taxon>Pseudomonadati</taxon>
        <taxon>Bacteroidota</taxon>
        <taxon>Flavobacteriia</taxon>
        <taxon>Flavobacteriales</taxon>
        <taxon>Flavobacteriaceae</taxon>
        <taxon>Flagellimonas</taxon>
    </lineage>
</organism>
<name>A0A0D5YQ52_9FLAO</name>
<keyword evidence="1" id="KW-0812">Transmembrane</keyword>
<sequence>MLIIQTNFNKISHLTVVLERGKNCELRNVFAKKKVIFFCFFLKREKIPIQKYVLFKILLFTCFGLLLQCLFK</sequence>
<dbReference type="STRING" id="516051.VC82_773"/>
<gene>
    <name evidence="2" type="ORF">VC82_773</name>
</gene>
<dbReference type="HOGENOM" id="CLU_2717986_0_0_10"/>
<reference evidence="2 3" key="1">
    <citation type="submission" date="2015-03" db="EMBL/GenBank/DDBJ databases">
        <title>Complete genome sequence of Muricauda lutaonensis CC-HSB-11T, isolated from a coastal hot spring.</title>
        <authorList>
            <person name="Kim K.M."/>
        </authorList>
    </citation>
    <scope>NUCLEOTIDE SEQUENCE [LARGE SCALE GENOMIC DNA]</scope>
    <source>
        <strain evidence="2 3">CC-HSB-11</strain>
    </source>
</reference>
<dbReference type="AlphaFoldDB" id="A0A0D5YQ52"/>
<keyword evidence="3" id="KW-1185">Reference proteome</keyword>
<dbReference type="Proteomes" id="UP000032726">
    <property type="component" value="Chromosome"/>
</dbReference>
<accession>A0A0D5YQ52</accession>
<evidence type="ECO:0000313" key="2">
    <source>
        <dbReference type="EMBL" id="AKA34435.1"/>
    </source>
</evidence>
<feature type="transmembrane region" description="Helical" evidence="1">
    <location>
        <begin position="53"/>
        <end position="71"/>
    </location>
</feature>
<protein>
    <submittedName>
        <fullName evidence="2">Uncharacterized protein</fullName>
    </submittedName>
</protein>
<evidence type="ECO:0000313" key="3">
    <source>
        <dbReference type="Proteomes" id="UP000032726"/>
    </source>
</evidence>
<dbReference type="EMBL" id="CP011071">
    <property type="protein sequence ID" value="AKA34435.1"/>
    <property type="molecule type" value="Genomic_DNA"/>
</dbReference>